<reference evidence="5" key="1">
    <citation type="submission" date="2021-02" db="EMBL/GenBank/DDBJ databases">
        <authorList>
            <person name="Nowell W R."/>
        </authorList>
    </citation>
    <scope>NUCLEOTIDE SEQUENCE</scope>
</reference>
<dbReference type="PANTHER" id="PTHR47961:SF12">
    <property type="entry name" value="HELICASE POLQ-LIKE"/>
    <property type="match status" value="1"/>
</dbReference>
<dbReference type="AlphaFoldDB" id="A0A8S3IN16"/>
<dbReference type="GO" id="GO:0016787">
    <property type="term" value="F:hydrolase activity"/>
    <property type="evidence" value="ECO:0007669"/>
    <property type="project" value="UniProtKB-KW"/>
</dbReference>
<keyword evidence="1" id="KW-0547">Nucleotide-binding</keyword>
<sequence length="95" mass="11159">MHMIGEGQRGAILESLLTKIRLLKPQPQIVGMSATLANIDDLLNFLDAQFYEERFRPVELEEYVKVNDMVYKIDRNKANHNDELIEHRRLDFKVC</sequence>
<dbReference type="GO" id="GO:0004386">
    <property type="term" value="F:helicase activity"/>
    <property type="evidence" value="ECO:0007669"/>
    <property type="project" value="UniProtKB-KW"/>
</dbReference>
<accession>A0A8S3IN16</accession>
<dbReference type="Gene3D" id="3.40.50.300">
    <property type="entry name" value="P-loop containing nucleotide triphosphate hydrolases"/>
    <property type="match status" value="2"/>
</dbReference>
<evidence type="ECO:0000256" key="1">
    <source>
        <dbReference type="ARBA" id="ARBA00022741"/>
    </source>
</evidence>
<keyword evidence="4" id="KW-0067">ATP-binding</keyword>
<proteinExistence type="predicted"/>
<dbReference type="PANTHER" id="PTHR47961">
    <property type="entry name" value="DNA POLYMERASE THETA, PUTATIVE (AFU_ORTHOLOGUE AFUA_1G05260)-RELATED"/>
    <property type="match status" value="1"/>
</dbReference>
<evidence type="ECO:0000256" key="4">
    <source>
        <dbReference type="ARBA" id="ARBA00022840"/>
    </source>
</evidence>
<evidence type="ECO:0000256" key="2">
    <source>
        <dbReference type="ARBA" id="ARBA00022801"/>
    </source>
</evidence>
<dbReference type="Proteomes" id="UP000676336">
    <property type="component" value="Unassembled WGS sequence"/>
</dbReference>
<keyword evidence="3" id="KW-0347">Helicase</keyword>
<protein>
    <submittedName>
        <fullName evidence="5">Uncharacterized protein</fullName>
    </submittedName>
</protein>
<gene>
    <name evidence="5" type="ORF">SMN809_LOCUS76384</name>
</gene>
<dbReference type="InterPro" id="IPR027417">
    <property type="entry name" value="P-loop_NTPase"/>
</dbReference>
<dbReference type="InterPro" id="IPR050474">
    <property type="entry name" value="Hel308_SKI2-like"/>
</dbReference>
<evidence type="ECO:0000313" key="5">
    <source>
        <dbReference type="EMBL" id="CAF5204127.1"/>
    </source>
</evidence>
<dbReference type="SUPFAM" id="SSF52540">
    <property type="entry name" value="P-loop containing nucleoside triphosphate hydrolases"/>
    <property type="match status" value="1"/>
</dbReference>
<organism evidence="5 6">
    <name type="scientific">Rotaria magnacalcarata</name>
    <dbReference type="NCBI Taxonomy" id="392030"/>
    <lineage>
        <taxon>Eukaryota</taxon>
        <taxon>Metazoa</taxon>
        <taxon>Spiralia</taxon>
        <taxon>Gnathifera</taxon>
        <taxon>Rotifera</taxon>
        <taxon>Eurotatoria</taxon>
        <taxon>Bdelloidea</taxon>
        <taxon>Philodinida</taxon>
        <taxon>Philodinidae</taxon>
        <taxon>Rotaria</taxon>
    </lineage>
</organism>
<evidence type="ECO:0000313" key="6">
    <source>
        <dbReference type="Proteomes" id="UP000676336"/>
    </source>
</evidence>
<comment type="caution">
    <text evidence="5">The sequence shown here is derived from an EMBL/GenBank/DDBJ whole genome shotgun (WGS) entry which is preliminary data.</text>
</comment>
<dbReference type="GO" id="GO:0005524">
    <property type="term" value="F:ATP binding"/>
    <property type="evidence" value="ECO:0007669"/>
    <property type="project" value="UniProtKB-KW"/>
</dbReference>
<dbReference type="EMBL" id="CAJOBI010334709">
    <property type="protein sequence ID" value="CAF5204127.1"/>
    <property type="molecule type" value="Genomic_DNA"/>
</dbReference>
<name>A0A8S3IN16_9BILA</name>
<keyword evidence="2" id="KW-0378">Hydrolase</keyword>
<evidence type="ECO:0000256" key="3">
    <source>
        <dbReference type="ARBA" id="ARBA00022806"/>
    </source>
</evidence>